<reference evidence="1 2" key="1">
    <citation type="submission" date="2019-03" db="EMBL/GenBank/DDBJ databases">
        <authorList>
            <consortium name="Pathogen Informatics"/>
        </authorList>
    </citation>
    <scope>NUCLEOTIDE SEQUENCE [LARGE SCALE GENOMIC DNA]</scope>
    <source>
        <strain evidence="1 2">NCTC12126</strain>
    </source>
</reference>
<dbReference type="EMBL" id="CAADIW010000043">
    <property type="protein sequence ID" value="VFS40598.1"/>
    <property type="molecule type" value="Genomic_DNA"/>
</dbReference>
<dbReference type="GO" id="GO:0016740">
    <property type="term" value="F:transferase activity"/>
    <property type="evidence" value="ECO:0007669"/>
    <property type="project" value="UniProtKB-KW"/>
</dbReference>
<accession>A0A484YWT4</accession>
<evidence type="ECO:0000313" key="2">
    <source>
        <dbReference type="Proteomes" id="UP000351155"/>
    </source>
</evidence>
<organism evidence="1 2">
    <name type="scientific">Enterobacter cancerogenus</name>
    <dbReference type="NCBI Taxonomy" id="69218"/>
    <lineage>
        <taxon>Bacteria</taxon>
        <taxon>Pseudomonadati</taxon>
        <taxon>Pseudomonadota</taxon>
        <taxon>Gammaproteobacteria</taxon>
        <taxon>Enterobacterales</taxon>
        <taxon>Enterobacteriaceae</taxon>
        <taxon>Enterobacter</taxon>
        <taxon>Enterobacter cloacae complex</taxon>
    </lineage>
</organism>
<dbReference type="Proteomes" id="UP000351155">
    <property type="component" value="Unassembled WGS sequence"/>
</dbReference>
<keyword evidence="1" id="KW-0808">Transferase</keyword>
<name>A0A484YWT4_9ENTR</name>
<evidence type="ECO:0000313" key="1">
    <source>
        <dbReference type="EMBL" id="VFS40598.1"/>
    </source>
</evidence>
<dbReference type="AlphaFoldDB" id="A0A484YWT4"/>
<sequence>MQELNGFSVPKGFRGGNGIKVQLWWRFRQRYLPGLRKYCTAGEHFYCACLVQKSEKT</sequence>
<proteinExistence type="predicted"/>
<gene>
    <name evidence="1" type="ORF">NCTC12126_04055</name>
</gene>
<protein>
    <submittedName>
        <fullName evidence="1">Transferase</fullName>
    </submittedName>
</protein>